<evidence type="ECO:0000313" key="2">
    <source>
        <dbReference type="EMBL" id="SVC12286.1"/>
    </source>
</evidence>
<organism evidence="2">
    <name type="scientific">marine metagenome</name>
    <dbReference type="NCBI Taxonomy" id="408172"/>
    <lineage>
        <taxon>unclassified sequences</taxon>
        <taxon>metagenomes</taxon>
        <taxon>ecological metagenomes</taxon>
    </lineage>
</organism>
<dbReference type="AlphaFoldDB" id="A0A382JKF6"/>
<gene>
    <name evidence="2" type="ORF">METZ01_LOCUS265140</name>
</gene>
<reference evidence="2" key="1">
    <citation type="submission" date="2018-05" db="EMBL/GenBank/DDBJ databases">
        <authorList>
            <person name="Lanie J.A."/>
            <person name="Ng W.-L."/>
            <person name="Kazmierczak K.M."/>
            <person name="Andrzejewski T.M."/>
            <person name="Davidsen T.M."/>
            <person name="Wayne K.J."/>
            <person name="Tettelin H."/>
            <person name="Glass J.I."/>
            <person name="Rusch D."/>
            <person name="Podicherti R."/>
            <person name="Tsui H.-C.T."/>
            <person name="Winkler M.E."/>
        </authorList>
    </citation>
    <scope>NUCLEOTIDE SEQUENCE</scope>
</reference>
<feature type="compositionally biased region" description="Polar residues" evidence="1">
    <location>
        <begin position="64"/>
        <end position="73"/>
    </location>
</feature>
<feature type="compositionally biased region" description="Polar residues" evidence="1">
    <location>
        <begin position="47"/>
        <end position="56"/>
    </location>
</feature>
<feature type="region of interest" description="Disordered" evidence="1">
    <location>
        <begin position="45"/>
        <end position="95"/>
    </location>
</feature>
<proteinExistence type="predicted"/>
<protein>
    <submittedName>
        <fullName evidence="2">Uncharacterized protein</fullName>
    </submittedName>
</protein>
<name>A0A382JKF6_9ZZZZ</name>
<feature type="compositionally biased region" description="Basic and acidic residues" evidence="1">
    <location>
        <begin position="77"/>
        <end position="95"/>
    </location>
</feature>
<feature type="non-terminal residue" evidence="2">
    <location>
        <position position="95"/>
    </location>
</feature>
<accession>A0A382JKF6</accession>
<dbReference type="EMBL" id="UINC01074767">
    <property type="protein sequence ID" value="SVC12286.1"/>
    <property type="molecule type" value="Genomic_DNA"/>
</dbReference>
<evidence type="ECO:0000256" key="1">
    <source>
        <dbReference type="SAM" id="MobiDB-lite"/>
    </source>
</evidence>
<sequence length="95" mass="10309">MKILGKIRLVPVTIFAATLMLTMKVANIFDDFNLQNIPLQLSKAVAQDQTPKPKTTAQDEKKPQQNAASGASNKTTSTEKESSKSKETEKGEDSG</sequence>